<protein>
    <recommendedName>
        <fullName evidence="3">SAM domain-containing protein</fullName>
    </recommendedName>
</protein>
<dbReference type="OrthoDB" id="8944762at2759"/>
<comment type="caution">
    <text evidence="1">The sequence shown here is derived from an EMBL/GenBank/DDBJ whole genome shotgun (WGS) entry which is preliminary data.</text>
</comment>
<evidence type="ECO:0000313" key="2">
    <source>
        <dbReference type="Proteomes" id="UP000518266"/>
    </source>
</evidence>
<gene>
    <name evidence="1" type="ORF">F7725_005284</name>
</gene>
<organism evidence="1 2">
    <name type="scientific">Dissostichus mawsoni</name>
    <name type="common">Antarctic cod</name>
    <dbReference type="NCBI Taxonomy" id="36200"/>
    <lineage>
        <taxon>Eukaryota</taxon>
        <taxon>Metazoa</taxon>
        <taxon>Chordata</taxon>
        <taxon>Craniata</taxon>
        <taxon>Vertebrata</taxon>
        <taxon>Euteleostomi</taxon>
        <taxon>Actinopterygii</taxon>
        <taxon>Neopterygii</taxon>
        <taxon>Teleostei</taxon>
        <taxon>Neoteleostei</taxon>
        <taxon>Acanthomorphata</taxon>
        <taxon>Eupercaria</taxon>
        <taxon>Perciformes</taxon>
        <taxon>Notothenioidei</taxon>
        <taxon>Nototheniidae</taxon>
        <taxon>Dissostichus</taxon>
    </lineage>
</organism>
<evidence type="ECO:0008006" key="3">
    <source>
        <dbReference type="Google" id="ProtNLM"/>
    </source>
</evidence>
<sequence>MVLEALREMGVDTLEDLKYVNEADLKNVMRPIDARKRIASVKALSEMMPVGLLTRPPELSQKCL</sequence>
<dbReference type="EMBL" id="JAAKFY010000009">
    <property type="protein sequence ID" value="KAF3851929.1"/>
    <property type="molecule type" value="Genomic_DNA"/>
</dbReference>
<proteinExistence type="predicted"/>
<keyword evidence="2" id="KW-1185">Reference proteome</keyword>
<reference evidence="1 2" key="1">
    <citation type="submission" date="2020-03" db="EMBL/GenBank/DDBJ databases">
        <title>Dissostichus mawsoni Genome sequencing and assembly.</title>
        <authorList>
            <person name="Park H."/>
        </authorList>
    </citation>
    <scope>NUCLEOTIDE SEQUENCE [LARGE SCALE GENOMIC DNA]</scope>
    <source>
        <strain evidence="1">DM0001</strain>
        <tissue evidence="1">Muscle</tissue>
    </source>
</reference>
<name>A0A7J5YTA5_DISMA</name>
<dbReference type="AlphaFoldDB" id="A0A7J5YTA5"/>
<evidence type="ECO:0000313" key="1">
    <source>
        <dbReference type="EMBL" id="KAF3851929.1"/>
    </source>
</evidence>
<dbReference type="Proteomes" id="UP000518266">
    <property type="component" value="Unassembled WGS sequence"/>
</dbReference>
<accession>A0A7J5YTA5</accession>